<dbReference type="AlphaFoldDB" id="A0A2M4DQ61"/>
<sequence>MLHLSSAATSSAAAAAAATGNRRASSTQTDAHAIYGLGAPDLLLPAPGQNARAVECGDRRCASAAGAAAAAAAAATAAQLLL</sequence>
<proteinExistence type="predicted"/>
<accession>A0A2M4DQ61</accession>
<protein>
    <submittedName>
        <fullName evidence="1">Putative secreted protein</fullName>
    </submittedName>
</protein>
<dbReference type="EMBL" id="GGFL01015481">
    <property type="protein sequence ID" value="MBW79659.1"/>
    <property type="molecule type" value="Transcribed_RNA"/>
</dbReference>
<evidence type="ECO:0000313" key="1">
    <source>
        <dbReference type="EMBL" id="MBW79659.1"/>
    </source>
</evidence>
<reference evidence="1" key="1">
    <citation type="submission" date="2018-01" db="EMBL/GenBank/DDBJ databases">
        <title>An insight into the sialome of Amazonian anophelines.</title>
        <authorList>
            <person name="Ribeiro J.M."/>
            <person name="Scarpassa V."/>
            <person name="Calvo E."/>
        </authorList>
    </citation>
    <scope>NUCLEOTIDE SEQUENCE</scope>
</reference>
<organism evidence="1">
    <name type="scientific">Anopheles darlingi</name>
    <name type="common">Mosquito</name>
    <dbReference type="NCBI Taxonomy" id="43151"/>
    <lineage>
        <taxon>Eukaryota</taxon>
        <taxon>Metazoa</taxon>
        <taxon>Ecdysozoa</taxon>
        <taxon>Arthropoda</taxon>
        <taxon>Hexapoda</taxon>
        <taxon>Insecta</taxon>
        <taxon>Pterygota</taxon>
        <taxon>Neoptera</taxon>
        <taxon>Endopterygota</taxon>
        <taxon>Diptera</taxon>
        <taxon>Nematocera</taxon>
        <taxon>Culicoidea</taxon>
        <taxon>Culicidae</taxon>
        <taxon>Anophelinae</taxon>
        <taxon>Anopheles</taxon>
    </lineage>
</organism>
<name>A0A2M4DQ61_ANODA</name>